<comment type="subcellular location">
    <subcellularLocation>
        <location evidence="1">Endomembrane system</location>
        <topology evidence="1">Multi-pass membrane protein</topology>
    </subcellularLocation>
    <subcellularLocation>
        <location evidence="9">Membrane</location>
        <topology evidence="9">Multi-pass membrane protein</topology>
    </subcellularLocation>
</comment>
<evidence type="ECO:0000256" key="1">
    <source>
        <dbReference type="ARBA" id="ARBA00004127"/>
    </source>
</evidence>
<keyword evidence="3 9" id="KW-0813">Transport</keyword>
<evidence type="ECO:0000256" key="2">
    <source>
        <dbReference type="ARBA" id="ARBA00008328"/>
    </source>
</evidence>
<evidence type="ECO:0000256" key="7">
    <source>
        <dbReference type="ARBA" id="ARBA00023065"/>
    </source>
</evidence>
<evidence type="ECO:0000313" key="11">
    <source>
        <dbReference type="Proteomes" id="UP001153620"/>
    </source>
</evidence>
<comment type="function">
    <text evidence="9">Subunit of the V0 complex of vacuolar(H+)-ATPase (V-ATPase), a multisubunit enzyme composed of a peripheral complex (V1) that hydrolyzes ATP and a membrane integral complex (V0) that translocates protons. V-ATPase is responsible for acidifying and maintaining the pH of intracellular compartments and in some cell types, is targeted to the plasma membrane, where it is responsible for acidifying the extracellular environment.</text>
</comment>
<dbReference type="OrthoDB" id="1508846at2759"/>
<evidence type="ECO:0000256" key="4">
    <source>
        <dbReference type="ARBA" id="ARBA00022692"/>
    </source>
</evidence>
<keyword evidence="7 9" id="KW-0406">Ion transport</keyword>
<evidence type="ECO:0000256" key="3">
    <source>
        <dbReference type="ARBA" id="ARBA00022448"/>
    </source>
</evidence>
<dbReference type="PIRSF" id="PIRSF038097">
    <property type="entry name" value="V-ATP_synth_e1/e2"/>
    <property type="match status" value="1"/>
</dbReference>
<feature type="transmembrane region" description="Helical" evidence="9">
    <location>
        <begin position="37"/>
        <end position="61"/>
    </location>
</feature>
<feature type="transmembrane region" description="Helical" evidence="9">
    <location>
        <begin position="6"/>
        <end position="25"/>
    </location>
</feature>
<dbReference type="GO" id="GO:0046961">
    <property type="term" value="F:proton-transporting ATPase activity, rotational mechanism"/>
    <property type="evidence" value="ECO:0007669"/>
    <property type="project" value="InterPro"/>
</dbReference>
<gene>
    <name evidence="10" type="ORF">CHIRRI_LOCUS666</name>
</gene>
<evidence type="ECO:0000256" key="8">
    <source>
        <dbReference type="ARBA" id="ARBA00023136"/>
    </source>
</evidence>
<evidence type="ECO:0000256" key="5">
    <source>
        <dbReference type="ARBA" id="ARBA00022781"/>
    </source>
</evidence>
<keyword evidence="4 9" id="KW-0812">Transmembrane</keyword>
<evidence type="ECO:0000256" key="9">
    <source>
        <dbReference type="PIRNR" id="PIRNR038097"/>
    </source>
</evidence>
<proteinExistence type="inferred from homology"/>
<dbReference type="Pfam" id="PF05493">
    <property type="entry name" value="ATP_synt_H"/>
    <property type="match status" value="1"/>
</dbReference>
<dbReference type="AlphaFoldDB" id="A0A9N9WL76"/>
<organism evidence="10 11">
    <name type="scientific">Chironomus riparius</name>
    <dbReference type="NCBI Taxonomy" id="315576"/>
    <lineage>
        <taxon>Eukaryota</taxon>
        <taxon>Metazoa</taxon>
        <taxon>Ecdysozoa</taxon>
        <taxon>Arthropoda</taxon>
        <taxon>Hexapoda</taxon>
        <taxon>Insecta</taxon>
        <taxon>Pterygota</taxon>
        <taxon>Neoptera</taxon>
        <taxon>Endopterygota</taxon>
        <taxon>Diptera</taxon>
        <taxon>Nematocera</taxon>
        <taxon>Chironomoidea</taxon>
        <taxon>Chironomidae</taxon>
        <taxon>Chironominae</taxon>
        <taxon>Chironomus</taxon>
    </lineage>
</organism>
<protein>
    <recommendedName>
        <fullName evidence="9">V-type proton ATPase subunit</fullName>
    </recommendedName>
</protein>
<accession>A0A9N9WL76</accession>
<dbReference type="GO" id="GO:0033179">
    <property type="term" value="C:proton-transporting V-type ATPase, V0 domain"/>
    <property type="evidence" value="ECO:0007669"/>
    <property type="project" value="UniProtKB-UniRule"/>
</dbReference>
<reference evidence="10" key="2">
    <citation type="submission" date="2022-10" db="EMBL/GenBank/DDBJ databases">
        <authorList>
            <consortium name="ENA_rothamsted_submissions"/>
            <consortium name="culmorum"/>
            <person name="King R."/>
        </authorList>
    </citation>
    <scope>NUCLEOTIDE SEQUENCE</scope>
</reference>
<keyword evidence="5 9" id="KW-0375">Hydrogen ion transport</keyword>
<evidence type="ECO:0000313" key="10">
    <source>
        <dbReference type="EMBL" id="CAG9797677.1"/>
    </source>
</evidence>
<keyword evidence="6 9" id="KW-1133">Transmembrane helix</keyword>
<dbReference type="Proteomes" id="UP001153620">
    <property type="component" value="Chromosome 1"/>
</dbReference>
<dbReference type="PANTHER" id="PTHR12263:SF0">
    <property type="entry name" value="V-TYPE PROTON ATPASE SUBUNIT"/>
    <property type="match status" value="1"/>
</dbReference>
<dbReference type="InterPro" id="IPR008389">
    <property type="entry name" value="ATPase_V0-cplx_e1/e2_su"/>
</dbReference>
<dbReference type="InterPro" id="IPR017385">
    <property type="entry name" value="ATPase_V0-cplx_e1/e2_su_met"/>
</dbReference>
<comment type="subunit">
    <text evidence="9">V-ATPase is a heteromultimeric enzyme made up of two complexes: the ATP-hydrolytic V1 complex and the proton translocation V0 complex.</text>
</comment>
<sequence length="88" mass="10108">MFFDWPFYVFTGVFAFLGIIVPIFTPKGPNRGIIRCCLILSSICCWLFWLCCYLAQIGPLIGPKLHRSTMLIMAREWGNNLNATTQIF</sequence>
<keyword evidence="8 9" id="KW-0472">Membrane</keyword>
<evidence type="ECO:0000256" key="6">
    <source>
        <dbReference type="ARBA" id="ARBA00022989"/>
    </source>
</evidence>
<dbReference type="PANTHER" id="PTHR12263">
    <property type="entry name" value="VACUOLAR ATP SYNTHASE SUBUNIT H"/>
    <property type="match status" value="1"/>
</dbReference>
<dbReference type="EMBL" id="OU895877">
    <property type="protein sequence ID" value="CAG9797677.1"/>
    <property type="molecule type" value="Genomic_DNA"/>
</dbReference>
<keyword evidence="11" id="KW-1185">Reference proteome</keyword>
<dbReference type="GO" id="GO:0012505">
    <property type="term" value="C:endomembrane system"/>
    <property type="evidence" value="ECO:0007669"/>
    <property type="project" value="UniProtKB-SubCell"/>
</dbReference>
<comment type="similarity">
    <text evidence="2 9">Belongs to the V-ATPase e1/e2 subunit family.</text>
</comment>
<reference evidence="10" key="1">
    <citation type="submission" date="2022-01" db="EMBL/GenBank/DDBJ databases">
        <authorList>
            <person name="King R."/>
        </authorList>
    </citation>
    <scope>NUCLEOTIDE SEQUENCE</scope>
</reference>
<name>A0A9N9WL76_9DIPT</name>
<dbReference type="GO" id="GO:0033181">
    <property type="term" value="C:plasma membrane proton-transporting V-type ATPase complex"/>
    <property type="evidence" value="ECO:0007669"/>
    <property type="project" value="TreeGrafter"/>
</dbReference>